<evidence type="ECO:0000313" key="1">
    <source>
        <dbReference type="EMBL" id="CAG8565617.1"/>
    </source>
</evidence>
<dbReference type="EMBL" id="CAJVPQ010001697">
    <property type="protein sequence ID" value="CAG8565617.1"/>
    <property type="molecule type" value="Genomic_DNA"/>
</dbReference>
<feature type="non-terminal residue" evidence="1">
    <location>
        <position position="1"/>
    </location>
</feature>
<evidence type="ECO:0000313" key="2">
    <source>
        <dbReference type="Proteomes" id="UP000789570"/>
    </source>
</evidence>
<gene>
    <name evidence="1" type="ORF">FCALED_LOCUS6830</name>
</gene>
<keyword evidence="2" id="KW-1185">Reference proteome</keyword>
<dbReference type="Proteomes" id="UP000789570">
    <property type="component" value="Unassembled WGS sequence"/>
</dbReference>
<comment type="caution">
    <text evidence="1">The sequence shown here is derived from an EMBL/GenBank/DDBJ whole genome shotgun (WGS) entry which is preliminary data.</text>
</comment>
<name>A0A9N9FY43_9GLOM</name>
<dbReference type="AlphaFoldDB" id="A0A9N9FY43"/>
<accession>A0A9N9FY43</accession>
<sequence length="47" mass="5522">KIRNERVVSSDFLQLTREILRAEPYRFPDGLARRVAMLVDSLNNQSF</sequence>
<reference evidence="1" key="1">
    <citation type="submission" date="2021-06" db="EMBL/GenBank/DDBJ databases">
        <authorList>
            <person name="Kallberg Y."/>
            <person name="Tangrot J."/>
            <person name="Rosling A."/>
        </authorList>
    </citation>
    <scope>NUCLEOTIDE SEQUENCE</scope>
    <source>
        <strain evidence="1">UK204</strain>
    </source>
</reference>
<proteinExistence type="predicted"/>
<protein>
    <submittedName>
        <fullName evidence="1">16071_t:CDS:1</fullName>
    </submittedName>
</protein>
<organism evidence="1 2">
    <name type="scientific">Funneliformis caledonium</name>
    <dbReference type="NCBI Taxonomy" id="1117310"/>
    <lineage>
        <taxon>Eukaryota</taxon>
        <taxon>Fungi</taxon>
        <taxon>Fungi incertae sedis</taxon>
        <taxon>Mucoromycota</taxon>
        <taxon>Glomeromycotina</taxon>
        <taxon>Glomeromycetes</taxon>
        <taxon>Glomerales</taxon>
        <taxon>Glomeraceae</taxon>
        <taxon>Funneliformis</taxon>
    </lineage>
</organism>